<dbReference type="AlphaFoldDB" id="A0A8J6TKJ5"/>
<organism evidence="3 4">
    <name type="scientific">Candidatus Desulfatibia vada</name>
    <dbReference type="NCBI Taxonomy" id="2841696"/>
    <lineage>
        <taxon>Bacteria</taxon>
        <taxon>Pseudomonadati</taxon>
        <taxon>Thermodesulfobacteriota</taxon>
        <taxon>Desulfobacteria</taxon>
        <taxon>Desulfobacterales</taxon>
        <taxon>Desulfobacterales incertae sedis</taxon>
        <taxon>Candidatus Desulfatibia</taxon>
    </lineage>
</organism>
<name>A0A8J6TKJ5_9BACT</name>
<dbReference type="SMART" id="SM00471">
    <property type="entry name" value="HDc"/>
    <property type="match status" value="1"/>
</dbReference>
<dbReference type="PANTHER" id="PTHR35795">
    <property type="entry name" value="SLR1885 PROTEIN"/>
    <property type="match status" value="1"/>
</dbReference>
<reference evidence="3 4" key="1">
    <citation type="submission" date="2020-08" db="EMBL/GenBank/DDBJ databases">
        <title>Bridging the membrane lipid divide: bacteria of the FCB group superphylum have the potential to synthesize archaeal ether lipids.</title>
        <authorList>
            <person name="Villanueva L."/>
            <person name="Von Meijenfeldt F.A.B."/>
            <person name="Westbye A.B."/>
            <person name="Yadav S."/>
            <person name="Hopmans E.C."/>
            <person name="Dutilh B.E."/>
            <person name="Sinninghe Damste J.S."/>
        </authorList>
    </citation>
    <scope>NUCLEOTIDE SEQUENCE [LARGE SCALE GENOMIC DNA]</scope>
    <source>
        <strain evidence="3">NIOZ-UU17</strain>
    </source>
</reference>
<dbReference type="NCBIfam" id="NF002327">
    <property type="entry name" value="PRK01286.1-2"/>
    <property type="match status" value="1"/>
</dbReference>
<dbReference type="InterPro" id="IPR051094">
    <property type="entry name" value="Diverse_Catalytic_Enzymes"/>
</dbReference>
<evidence type="ECO:0000313" key="4">
    <source>
        <dbReference type="Proteomes" id="UP000605201"/>
    </source>
</evidence>
<dbReference type="CDD" id="cd00077">
    <property type="entry name" value="HDc"/>
    <property type="match status" value="1"/>
</dbReference>
<sequence>MSIREEFEKREKGFISAYGCLSSATRGRLRAEKACSVRTVFQLDRDRIVYSNAFRRLKRKTQVFLSPLGDHYRTRLTHTIEVAEIARTIARAMRLNEDLAEAIALAHDLGHPPFGHGGEMALKEIYSPDFSHHQQSLRIVDVLEMNGKGLNLTHEVRDGILKHSKGYGKIIPDDPDEMACTVEGNIVRIADIMAYLNHDLDDAVRSGVIKTGQIPDTCIKVLGHTHSERATVMIKDLIFSASVQDGQLRLSMSDEVYAAMAELRQFLYDNVYRSPQVHQEFVKAKRILSELYVYFFNNESMLQKELAVLEMSACNHNGQSKERIVCDFIASLTDRYALDLYTKIFFPTPQV</sequence>
<evidence type="ECO:0000313" key="3">
    <source>
        <dbReference type="EMBL" id="MBC8432184.1"/>
    </source>
</evidence>
<keyword evidence="1" id="KW-0378">Hydrolase</keyword>
<protein>
    <submittedName>
        <fullName evidence="3">Deoxyguanosinetriphosphate triphosphohydrolase</fullName>
    </submittedName>
</protein>
<dbReference type="NCBIfam" id="TIGR01353">
    <property type="entry name" value="dGTP_triPase"/>
    <property type="match status" value="1"/>
</dbReference>
<dbReference type="InterPro" id="IPR006261">
    <property type="entry name" value="dGTPase"/>
</dbReference>
<dbReference type="SUPFAM" id="SSF109604">
    <property type="entry name" value="HD-domain/PDEase-like"/>
    <property type="match status" value="1"/>
</dbReference>
<dbReference type="Proteomes" id="UP000605201">
    <property type="component" value="Unassembled WGS sequence"/>
</dbReference>
<evidence type="ECO:0000256" key="1">
    <source>
        <dbReference type="ARBA" id="ARBA00022801"/>
    </source>
</evidence>
<feature type="domain" description="HD" evidence="2">
    <location>
        <begin position="75"/>
        <end position="196"/>
    </location>
</feature>
<comment type="caution">
    <text evidence="3">The sequence shown here is derived from an EMBL/GenBank/DDBJ whole genome shotgun (WGS) entry which is preliminary data.</text>
</comment>
<dbReference type="PANTHER" id="PTHR35795:SF1">
    <property type="entry name" value="BIS(5'-NUCLEOSYL)-TETRAPHOSPHATASE, SYMMETRICAL"/>
    <property type="match status" value="1"/>
</dbReference>
<evidence type="ECO:0000259" key="2">
    <source>
        <dbReference type="PROSITE" id="PS51831"/>
    </source>
</evidence>
<accession>A0A8J6TKJ5</accession>
<dbReference type="Pfam" id="PF13286">
    <property type="entry name" value="HD_assoc"/>
    <property type="match status" value="1"/>
</dbReference>
<dbReference type="InterPro" id="IPR026875">
    <property type="entry name" value="PHydrolase_assoc_dom"/>
</dbReference>
<dbReference type="EMBL" id="JACNIG010000210">
    <property type="protein sequence ID" value="MBC8432184.1"/>
    <property type="molecule type" value="Genomic_DNA"/>
</dbReference>
<proteinExistence type="predicted"/>
<gene>
    <name evidence="3" type="ORF">H8D96_09710</name>
</gene>
<dbReference type="Gene3D" id="1.10.3210.10">
    <property type="entry name" value="Hypothetical protein af1432"/>
    <property type="match status" value="1"/>
</dbReference>
<dbReference type="InterPro" id="IPR006674">
    <property type="entry name" value="HD_domain"/>
</dbReference>
<dbReference type="GO" id="GO:0016793">
    <property type="term" value="F:triphosphoric monoester hydrolase activity"/>
    <property type="evidence" value="ECO:0007669"/>
    <property type="project" value="InterPro"/>
</dbReference>
<dbReference type="InterPro" id="IPR003607">
    <property type="entry name" value="HD/PDEase_dom"/>
</dbReference>
<dbReference type="Pfam" id="PF01966">
    <property type="entry name" value="HD"/>
    <property type="match status" value="1"/>
</dbReference>
<dbReference type="PROSITE" id="PS51831">
    <property type="entry name" value="HD"/>
    <property type="match status" value="1"/>
</dbReference>